<evidence type="ECO:0000313" key="12">
    <source>
        <dbReference type="Proteomes" id="UP000253065"/>
    </source>
</evidence>
<evidence type="ECO:0000256" key="5">
    <source>
        <dbReference type="ARBA" id="ARBA00023065"/>
    </source>
</evidence>
<dbReference type="EMBL" id="QNSA01000003">
    <property type="protein sequence ID" value="RBP75701.1"/>
    <property type="molecule type" value="Genomic_DNA"/>
</dbReference>
<dbReference type="EMBL" id="QPJB01000003">
    <property type="protein sequence ID" value="RCW36510.1"/>
    <property type="molecule type" value="Genomic_DNA"/>
</dbReference>
<dbReference type="Proteomes" id="UP000252795">
    <property type="component" value="Unassembled WGS sequence"/>
</dbReference>
<comment type="caution">
    <text evidence="10">The sequence shown here is derived from an EMBL/GenBank/DDBJ whole genome shotgun (WGS) entry which is preliminary data.</text>
</comment>
<keyword evidence="2" id="KW-0050">Antiport</keyword>
<dbReference type="AlphaFoldDB" id="A0A368V874"/>
<evidence type="ECO:0000256" key="2">
    <source>
        <dbReference type="ARBA" id="ARBA00022449"/>
    </source>
</evidence>
<keyword evidence="5" id="KW-0406">Ion transport</keyword>
<feature type="domain" description="Cation/H+ exchanger transmembrane" evidence="8">
    <location>
        <begin position="16"/>
        <end position="371"/>
    </location>
</feature>
<evidence type="ECO:0000256" key="6">
    <source>
        <dbReference type="ARBA" id="ARBA00023136"/>
    </source>
</evidence>
<keyword evidence="6 7" id="KW-0472">Membrane</keyword>
<comment type="subcellular location">
    <subcellularLocation>
        <location evidence="1">Membrane</location>
        <topology evidence="1">Multi-pass membrane protein</topology>
    </subcellularLocation>
</comment>
<dbReference type="GO" id="GO:0016020">
    <property type="term" value="C:membrane"/>
    <property type="evidence" value="ECO:0007669"/>
    <property type="project" value="UniProtKB-SubCell"/>
</dbReference>
<evidence type="ECO:0000256" key="7">
    <source>
        <dbReference type="SAM" id="Phobius"/>
    </source>
</evidence>
<evidence type="ECO:0000256" key="1">
    <source>
        <dbReference type="ARBA" id="ARBA00004141"/>
    </source>
</evidence>
<dbReference type="Proteomes" id="UP000253065">
    <property type="component" value="Unassembled WGS sequence"/>
</dbReference>
<feature type="transmembrane region" description="Helical" evidence="7">
    <location>
        <begin position="88"/>
        <end position="110"/>
    </location>
</feature>
<name>A0A368V874_MARNT</name>
<gene>
    <name evidence="10" type="ORF">DET51_103303</name>
    <name evidence="9" type="ORF">DET64_103303</name>
</gene>
<reference evidence="10 11" key="1">
    <citation type="submission" date="2018-07" db="EMBL/GenBank/DDBJ databases">
        <title>Freshwater and sediment microbial communities from various areas in North America, analyzing microbe dynamics in response to fracking.</title>
        <authorList>
            <person name="Lamendella R."/>
        </authorList>
    </citation>
    <scope>NUCLEOTIDE SEQUENCE [LARGE SCALE GENOMIC DNA]</scope>
    <source>
        <strain evidence="10 11">114E</strain>
        <strain evidence="9 12">114E_o</strain>
    </source>
</reference>
<feature type="transmembrane region" description="Helical" evidence="7">
    <location>
        <begin position="57"/>
        <end position="76"/>
    </location>
</feature>
<evidence type="ECO:0000259" key="8">
    <source>
        <dbReference type="Pfam" id="PF00999"/>
    </source>
</evidence>
<feature type="transmembrane region" description="Helical" evidence="7">
    <location>
        <begin position="193"/>
        <end position="212"/>
    </location>
</feature>
<feature type="transmembrane region" description="Helical" evidence="7">
    <location>
        <begin position="355"/>
        <end position="373"/>
    </location>
</feature>
<evidence type="ECO:0000313" key="10">
    <source>
        <dbReference type="EMBL" id="RCW36510.1"/>
    </source>
</evidence>
<dbReference type="InterPro" id="IPR006153">
    <property type="entry name" value="Cation/H_exchanger_TM"/>
</dbReference>
<evidence type="ECO:0000256" key="3">
    <source>
        <dbReference type="ARBA" id="ARBA00022692"/>
    </source>
</evidence>
<dbReference type="PANTHER" id="PTHR43021">
    <property type="entry name" value="NA(+)/H(+) ANTIPORTER-RELATED"/>
    <property type="match status" value="1"/>
</dbReference>
<dbReference type="GO" id="GO:1902600">
    <property type="term" value="P:proton transmembrane transport"/>
    <property type="evidence" value="ECO:0007669"/>
    <property type="project" value="InterPro"/>
</dbReference>
<dbReference type="Pfam" id="PF00999">
    <property type="entry name" value="Na_H_Exchanger"/>
    <property type="match status" value="1"/>
</dbReference>
<feature type="transmembrane region" description="Helical" evidence="7">
    <location>
        <begin position="274"/>
        <end position="302"/>
    </location>
</feature>
<evidence type="ECO:0000313" key="11">
    <source>
        <dbReference type="Proteomes" id="UP000252795"/>
    </source>
</evidence>
<sequence length="397" mass="41476">MNHASDLILIGSTLLLALAAHAVGQKVHVPRVTLLLLLGALAGPDLLDLLPDNADQSFSLITQLTLAMVGFLLGERMSARDLRQGKEALIVSLAVTLLTAMAVILAVWAVTGNLPAALLLGGIATATAPAATLDVLREAGANGPLTRLVFQVVAIDDAWGAILFSVLLVAAGLLLGNGDLSGPTAMLHGLWEVAGSVLLGMVLGFPMAWLTGRLRQGEPMLLESAGFVFVAAGLASWFGLSYLLTCMTLGIVVANRARHHVRPFRSIEGISEPFLALFFFMAGYQLDWLALPTLGALGLAYVMARIGGRLAGGYLGGLLAGSAPETRQRIGACLMPQAGVALGLALVATERLPELGYILPLVIGATVVFELIGPPMTLLQLRKAGETGQGYQEEPDQ</sequence>
<protein>
    <submittedName>
        <fullName evidence="10">Transporter (CPA2 family)</fullName>
    </submittedName>
</protein>
<accession>A0A368V874</accession>
<dbReference type="PANTHER" id="PTHR43021:SF2">
    <property type="entry name" value="CATION_H+ EXCHANGER DOMAIN-CONTAINING PROTEIN"/>
    <property type="match status" value="1"/>
</dbReference>
<keyword evidence="3 7" id="KW-0812">Transmembrane</keyword>
<evidence type="ECO:0000313" key="9">
    <source>
        <dbReference type="EMBL" id="RBP75701.1"/>
    </source>
</evidence>
<keyword evidence="2" id="KW-0813">Transport</keyword>
<keyword evidence="4 7" id="KW-1133">Transmembrane helix</keyword>
<feature type="transmembrane region" description="Helical" evidence="7">
    <location>
        <begin position="224"/>
        <end position="254"/>
    </location>
</feature>
<dbReference type="InterPro" id="IPR038770">
    <property type="entry name" value="Na+/solute_symporter_sf"/>
</dbReference>
<keyword evidence="12" id="KW-1185">Reference proteome</keyword>
<feature type="transmembrane region" description="Helical" evidence="7">
    <location>
        <begin position="330"/>
        <end position="349"/>
    </location>
</feature>
<feature type="transmembrane region" description="Helical" evidence="7">
    <location>
        <begin position="148"/>
        <end position="173"/>
    </location>
</feature>
<organism evidence="10 11">
    <name type="scientific">Marinobacter nauticus</name>
    <name type="common">Marinobacter hydrocarbonoclasticus</name>
    <name type="synonym">Marinobacter aquaeolei</name>
    <dbReference type="NCBI Taxonomy" id="2743"/>
    <lineage>
        <taxon>Bacteria</taxon>
        <taxon>Pseudomonadati</taxon>
        <taxon>Pseudomonadota</taxon>
        <taxon>Gammaproteobacteria</taxon>
        <taxon>Pseudomonadales</taxon>
        <taxon>Marinobacteraceae</taxon>
        <taxon>Marinobacter</taxon>
    </lineage>
</organism>
<proteinExistence type="predicted"/>
<evidence type="ECO:0000256" key="4">
    <source>
        <dbReference type="ARBA" id="ARBA00022989"/>
    </source>
</evidence>
<dbReference type="Gene3D" id="1.20.1530.20">
    <property type="match status" value="1"/>
</dbReference>
<dbReference type="RefSeq" id="WP_113879455.1">
    <property type="nucleotide sequence ID" value="NZ_QNSA01000003.1"/>
</dbReference>
<dbReference type="GO" id="GO:0015297">
    <property type="term" value="F:antiporter activity"/>
    <property type="evidence" value="ECO:0007669"/>
    <property type="project" value="UniProtKB-KW"/>
</dbReference>